<proteinExistence type="predicted"/>
<dbReference type="InterPro" id="IPR007309">
    <property type="entry name" value="TFIIIC_Bblock-bd"/>
</dbReference>
<name>A0A3R7YF73_9EURY</name>
<gene>
    <name evidence="2" type="ORF">D5R95_07855</name>
</gene>
<dbReference type="EMBL" id="QZAB01000497">
    <property type="protein sequence ID" value="RQD81826.1"/>
    <property type="molecule type" value="Genomic_DNA"/>
</dbReference>
<organism evidence="2 3">
    <name type="scientific">Methanosalsum natronophilum</name>
    <dbReference type="NCBI Taxonomy" id="768733"/>
    <lineage>
        <taxon>Archaea</taxon>
        <taxon>Methanobacteriati</taxon>
        <taxon>Methanobacteriota</taxon>
        <taxon>Stenosarchaea group</taxon>
        <taxon>Methanomicrobia</taxon>
        <taxon>Methanosarcinales</taxon>
        <taxon>Methanosarcinaceae</taxon>
        <taxon>Methanosalsum</taxon>
    </lineage>
</organism>
<dbReference type="SUPFAM" id="SSF46785">
    <property type="entry name" value="Winged helix' DNA-binding domain"/>
    <property type="match status" value="1"/>
</dbReference>
<evidence type="ECO:0000313" key="2">
    <source>
        <dbReference type="EMBL" id="RQD81826.1"/>
    </source>
</evidence>
<evidence type="ECO:0000259" key="1">
    <source>
        <dbReference type="Pfam" id="PF04182"/>
    </source>
</evidence>
<evidence type="ECO:0000313" key="3">
    <source>
        <dbReference type="Proteomes" id="UP000284763"/>
    </source>
</evidence>
<comment type="caution">
    <text evidence="2">The sequence shown here is derived from an EMBL/GenBank/DDBJ whole genome shotgun (WGS) entry which is preliminary data.</text>
</comment>
<feature type="domain" description="B-block binding subunit of TFIIIC" evidence="1">
    <location>
        <begin position="12"/>
        <end position="62"/>
    </location>
</feature>
<dbReference type="Proteomes" id="UP000284763">
    <property type="component" value="Unassembled WGS sequence"/>
</dbReference>
<dbReference type="InterPro" id="IPR036390">
    <property type="entry name" value="WH_DNA-bd_sf"/>
</dbReference>
<dbReference type="InterPro" id="IPR036388">
    <property type="entry name" value="WH-like_DNA-bd_sf"/>
</dbReference>
<dbReference type="AlphaFoldDB" id="A0A3R7YF73"/>
<feature type="non-terminal residue" evidence="2">
    <location>
        <position position="72"/>
    </location>
</feature>
<reference evidence="2 3" key="1">
    <citation type="submission" date="2018-08" db="EMBL/GenBank/DDBJ databases">
        <title>The metabolism and importance of syntrophic acetate oxidation coupled to methane or sulfide production in haloalkaline environments.</title>
        <authorList>
            <person name="Timmers P.H.A."/>
            <person name="Vavourakis C.D."/>
            <person name="Sorokin D.Y."/>
            <person name="Sinninghe Damste J.S."/>
            <person name="Muyzer G."/>
            <person name="Stams A.J.M."/>
            <person name="Plugge C.M."/>
        </authorList>
    </citation>
    <scope>NUCLEOTIDE SEQUENCE [LARGE SCALE GENOMIC DNA]</scope>
    <source>
        <strain evidence="2">MSAO_Arc3</strain>
    </source>
</reference>
<dbReference type="Gene3D" id="1.10.10.10">
    <property type="entry name" value="Winged helix-like DNA-binding domain superfamily/Winged helix DNA-binding domain"/>
    <property type="match status" value="1"/>
</dbReference>
<accession>A0A3R7YF73</accession>
<sequence length="72" mass="8304">MTIEESAFHVIKKKKDGIYQNELWKELEIDSRKCSRIISKLLEEGLVTRESAVSNGSRTYLIKANTQTQPSY</sequence>
<protein>
    <submittedName>
        <fullName evidence="2">Lrp/AsnC family transcriptional regulator</fullName>
    </submittedName>
</protein>
<dbReference type="Pfam" id="PF04182">
    <property type="entry name" value="B-block_TFIIIC"/>
    <property type="match status" value="1"/>
</dbReference>